<evidence type="ECO:0000313" key="2">
    <source>
        <dbReference type="EMBL" id="MFC5401482.1"/>
    </source>
</evidence>
<evidence type="ECO:0000313" key="3">
    <source>
        <dbReference type="Proteomes" id="UP001596113"/>
    </source>
</evidence>
<reference evidence="3" key="1">
    <citation type="journal article" date="2019" name="Int. J. Syst. Evol. Microbiol.">
        <title>The Global Catalogue of Microorganisms (GCM) 10K type strain sequencing project: providing services to taxonomists for standard genome sequencing and annotation.</title>
        <authorList>
            <consortium name="The Broad Institute Genomics Platform"/>
            <consortium name="The Broad Institute Genome Sequencing Center for Infectious Disease"/>
            <person name="Wu L."/>
            <person name="Ma J."/>
        </authorList>
    </citation>
    <scope>NUCLEOTIDE SEQUENCE [LARGE SCALE GENOMIC DNA]</scope>
    <source>
        <strain evidence="3">CGMCC 1.18575</strain>
    </source>
</reference>
<name>A0ABW0HR10_9BACL</name>
<evidence type="ECO:0000259" key="1">
    <source>
        <dbReference type="Pfam" id="PF07878"/>
    </source>
</evidence>
<keyword evidence="3" id="KW-1185">Reference proteome</keyword>
<dbReference type="Pfam" id="PF07878">
    <property type="entry name" value="RHH_5"/>
    <property type="match status" value="1"/>
</dbReference>
<dbReference type="Gene3D" id="1.10.1220.10">
    <property type="entry name" value="Met repressor-like"/>
    <property type="match status" value="1"/>
</dbReference>
<organism evidence="2 3">
    <name type="scientific">Cohnella soli</name>
    <dbReference type="NCBI Taxonomy" id="425005"/>
    <lineage>
        <taxon>Bacteria</taxon>
        <taxon>Bacillati</taxon>
        <taxon>Bacillota</taxon>
        <taxon>Bacilli</taxon>
        <taxon>Bacillales</taxon>
        <taxon>Paenibacillaceae</taxon>
        <taxon>Cohnella</taxon>
    </lineage>
</organism>
<dbReference type="RefSeq" id="WP_378129084.1">
    <property type="nucleotide sequence ID" value="NZ_JBHSMI010000003.1"/>
</dbReference>
<protein>
    <recommendedName>
        <fullName evidence="1">CopG-like ribbon-helix-helix domain-containing protein</fullName>
    </recommendedName>
</protein>
<sequence length="53" mass="6220">MAISNENVRVMITIPINLKEQLELEAKDENRSLSNYIVTIIQRHHDNKEKSSR</sequence>
<dbReference type="SUPFAM" id="SSF47598">
    <property type="entry name" value="Ribbon-helix-helix"/>
    <property type="match status" value="1"/>
</dbReference>
<gene>
    <name evidence="2" type="ORF">ACFPOF_01945</name>
</gene>
<dbReference type="Proteomes" id="UP001596113">
    <property type="component" value="Unassembled WGS sequence"/>
</dbReference>
<dbReference type="InterPro" id="IPR013321">
    <property type="entry name" value="Arc_rbn_hlx_hlx"/>
</dbReference>
<dbReference type="InterPro" id="IPR010985">
    <property type="entry name" value="Ribbon_hlx_hlx"/>
</dbReference>
<dbReference type="InterPro" id="IPR012869">
    <property type="entry name" value="RHH_5"/>
</dbReference>
<comment type="caution">
    <text evidence="2">The sequence shown here is derived from an EMBL/GenBank/DDBJ whole genome shotgun (WGS) entry which is preliminary data.</text>
</comment>
<accession>A0ABW0HR10</accession>
<dbReference type="EMBL" id="JBHSMI010000003">
    <property type="protein sequence ID" value="MFC5401482.1"/>
    <property type="molecule type" value="Genomic_DNA"/>
</dbReference>
<feature type="domain" description="CopG-like ribbon-helix-helix" evidence="1">
    <location>
        <begin position="8"/>
        <end position="43"/>
    </location>
</feature>
<proteinExistence type="predicted"/>